<gene>
    <name evidence="1" type="ORF">LPJ66_000361</name>
</gene>
<sequence>MRYTAANNVDMTISSPKQIVIDIHAIGLYAAYSGAAYALDSDKWVCGIQCSRPDTEGTVIKHRWKTPQITSGGFIAVNPNKKAIVVSFRGTAEFQDWVDDIIINSAEWPLPIAGSQVGAGFLNGYEIVSPLIIQKIHELAATHPDYSIVATGHSLGGARAAIFAADISANHPQYLPRLQLYTYGQPRCGNSAFVKFMDSLNITKIRVVNKSDLIPHLPAKEAGYHHFGTEFWVAAENQFVVCQDGDYSMCSESVPFYKFSIPDHTSYNWI</sequence>
<name>A0ACC1IW94_9FUNG</name>
<accession>A0ACC1IW94</accession>
<comment type="caution">
    <text evidence="1">The sequence shown here is derived from an EMBL/GenBank/DDBJ whole genome shotgun (WGS) entry which is preliminary data.</text>
</comment>
<keyword evidence="2" id="KW-1185">Reference proteome</keyword>
<protein>
    <submittedName>
        <fullName evidence="1">Uncharacterized protein</fullName>
    </submittedName>
</protein>
<evidence type="ECO:0000313" key="1">
    <source>
        <dbReference type="EMBL" id="KAJ1901965.1"/>
    </source>
</evidence>
<organism evidence="1 2">
    <name type="scientific">Kickxella alabastrina</name>
    <dbReference type="NCBI Taxonomy" id="61397"/>
    <lineage>
        <taxon>Eukaryota</taxon>
        <taxon>Fungi</taxon>
        <taxon>Fungi incertae sedis</taxon>
        <taxon>Zoopagomycota</taxon>
        <taxon>Kickxellomycotina</taxon>
        <taxon>Kickxellomycetes</taxon>
        <taxon>Kickxellales</taxon>
        <taxon>Kickxellaceae</taxon>
        <taxon>Kickxella</taxon>
    </lineage>
</organism>
<evidence type="ECO:0000313" key="2">
    <source>
        <dbReference type="Proteomes" id="UP001150581"/>
    </source>
</evidence>
<reference evidence="1" key="1">
    <citation type="submission" date="2022-07" db="EMBL/GenBank/DDBJ databases">
        <title>Phylogenomic reconstructions and comparative analyses of Kickxellomycotina fungi.</title>
        <authorList>
            <person name="Reynolds N.K."/>
            <person name="Stajich J.E."/>
            <person name="Barry K."/>
            <person name="Grigoriev I.V."/>
            <person name="Crous P."/>
            <person name="Smith M.E."/>
        </authorList>
    </citation>
    <scope>NUCLEOTIDE SEQUENCE</scope>
    <source>
        <strain evidence="1">Benny 63K</strain>
    </source>
</reference>
<dbReference type="Proteomes" id="UP001150581">
    <property type="component" value="Unassembled WGS sequence"/>
</dbReference>
<proteinExistence type="predicted"/>
<dbReference type="EMBL" id="JANBPG010000009">
    <property type="protein sequence ID" value="KAJ1901965.1"/>
    <property type="molecule type" value="Genomic_DNA"/>
</dbReference>